<proteinExistence type="predicted"/>
<feature type="compositionally biased region" description="Polar residues" evidence="1">
    <location>
        <begin position="226"/>
        <end position="236"/>
    </location>
</feature>
<dbReference type="Gene3D" id="3.55.50.10">
    <property type="entry name" value="Baseplate protein-like domains"/>
    <property type="match status" value="1"/>
</dbReference>
<sequence length="349" mass="38163">MNDQPLISARPEISVDGESRLDLAAQLDSLMIQLPWHGCASAELSVTNWGLTDNRSRPSYLFSDIGMGAQVRITHGSSPVTLFSGEVTGIEEQYGESAPGLTLLLQDRLHHLARRRQSVCHEDQSPDEVLRAMASDAGLESNLTVSGLTANWHQLNESDLAFALRLCERFDIGLRMDQGALRAMPEEPDPEPVILGPGNGALSLRVLADLNHQYQSSEVTGYNPGTAESVNASENQPGDPGSGRTARDTLSELGWDSSDTLPHPLARSQSEADAYATAGFRRQARRFLRGDLACMGEAGLKPGREIRLEGVSPRLAGVWQVGLCRHVFDNRNGFRTHVKIHRAHWSQES</sequence>
<evidence type="ECO:0000313" key="3">
    <source>
        <dbReference type="Proteomes" id="UP001227964"/>
    </source>
</evidence>
<accession>A0ABT7IIR5</accession>
<reference evidence="2 3" key="1">
    <citation type="submission" date="2023-06" db="EMBL/GenBank/DDBJ databases">
        <title>Marinobacter azerbaijanicus a moderately halophilic, isolated from Urmia Lake in Azerbaijan region of Iran.</title>
        <authorList>
            <person name="Sanchez-Porro C."/>
            <person name="Aghdam E.M."/>
            <person name="Saheb S.M."/>
            <person name="Tarhriz V."/>
            <person name="Kazemi E."/>
            <person name="Ammozegar M.A."/>
            <person name="Ventosa A."/>
            <person name="Hejazi M.S."/>
        </authorList>
    </citation>
    <scope>NUCLEOTIDE SEQUENCE [LARGE SCALE GENOMIC DNA]</scope>
    <source>
        <strain evidence="2 3">TBZ242</strain>
    </source>
</reference>
<evidence type="ECO:0000313" key="2">
    <source>
        <dbReference type="EMBL" id="MDL0433528.1"/>
    </source>
</evidence>
<dbReference type="Proteomes" id="UP001227964">
    <property type="component" value="Unassembled WGS sequence"/>
</dbReference>
<dbReference type="RefSeq" id="WP_285393405.1">
    <property type="nucleotide sequence ID" value="NZ_JASSVS010000014.1"/>
</dbReference>
<comment type="caution">
    <text evidence="2">The sequence shown here is derived from an EMBL/GenBank/DDBJ whole genome shotgun (WGS) entry which is preliminary data.</text>
</comment>
<dbReference type="EMBL" id="JASSVS010000014">
    <property type="protein sequence ID" value="MDL0433528.1"/>
    <property type="molecule type" value="Genomic_DNA"/>
</dbReference>
<dbReference type="Pfam" id="PF05954">
    <property type="entry name" value="Phage_GPD"/>
    <property type="match status" value="1"/>
</dbReference>
<protein>
    <submittedName>
        <fullName evidence="2">Contractile injection system protein, VgrG/Pvc8 family</fullName>
    </submittedName>
</protein>
<evidence type="ECO:0000256" key="1">
    <source>
        <dbReference type="SAM" id="MobiDB-lite"/>
    </source>
</evidence>
<gene>
    <name evidence="2" type="ORF">QPM17_20495</name>
</gene>
<dbReference type="SUPFAM" id="SSF69279">
    <property type="entry name" value="Phage tail proteins"/>
    <property type="match status" value="1"/>
</dbReference>
<organism evidence="2 3">
    <name type="scientific">Marinobacter azerbaijanicus</name>
    <dbReference type="NCBI Taxonomy" id="3050455"/>
    <lineage>
        <taxon>Bacteria</taxon>
        <taxon>Pseudomonadati</taxon>
        <taxon>Pseudomonadota</taxon>
        <taxon>Gammaproteobacteria</taxon>
        <taxon>Pseudomonadales</taxon>
        <taxon>Marinobacteraceae</taxon>
        <taxon>Marinobacter</taxon>
    </lineage>
</organism>
<keyword evidence="3" id="KW-1185">Reference proteome</keyword>
<name>A0ABT7IIR5_9GAMM</name>
<dbReference type="Gene3D" id="2.30.110.50">
    <property type="match status" value="1"/>
</dbReference>
<feature type="region of interest" description="Disordered" evidence="1">
    <location>
        <begin position="217"/>
        <end position="269"/>
    </location>
</feature>